<reference evidence="1" key="1">
    <citation type="submission" date="2020-09" db="EMBL/GenBank/DDBJ databases">
        <title>Genome seq and assembly of Tianweitania sp.</title>
        <authorList>
            <person name="Chhetri G."/>
        </authorList>
    </citation>
    <scope>NUCLEOTIDE SEQUENCE</scope>
    <source>
        <strain evidence="1">Rool2</strain>
    </source>
</reference>
<dbReference type="AlphaFoldDB" id="A0A8J6PU38"/>
<sequence>MDADRRLRCALARFSRPFTNGQVERINQTIKDATVKRVHYEPHDELCAATS</sequence>
<gene>
    <name evidence="1" type="ORF">ICI42_13295</name>
</gene>
<evidence type="ECO:0000313" key="2">
    <source>
        <dbReference type="Proteomes" id="UP000643405"/>
    </source>
</evidence>
<evidence type="ECO:0000313" key="1">
    <source>
        <dbReference type="EMBL" id="MBD0415634.1"/>
    </source>
</evidence>
<dbReference type="InterPro" id="IPR012337">
    <property type="entry name" value="RNaseH-like_sf"/>
</dbReference>
<dbReference type="EMBL" id="JACVVX010000003">
    <property type="protein sequence ID" value="MBD0415634.1"/>
    <property type="molecule type" value="Genomic_DNA"/>
</dbReference>
<proteinExistence type="predicted"/>
<name>A0A8J6PU38_9HYPH</name>
<dbReference type="Proteomes" id="UP000643405">
    <property type="component" value="Unassembled WGS sequence"/>
</dbReference>
<protein>
    <submittedName>
        <fullName evidence="1">Uncharacterized protein</fullName>
    </submittedName>
</protein>
<keyword evidence="2" id="KW-1185">Reference proteome</keyword>
<comment type="caution">
    <text evidence="1">The sequence shown here is derived from an EMBL/GenBank/DDBJ whole genome shotgun (WGS) entry which is preliminary data.</text>
</comment>
<dbReference type="SUPFAM" id="SSF53098">
    <property type="entry name" value="Ribonuclease H-like"/>
    <property type="match status" value="1"/>
</dbReference>
<accession>A0A8J6PU38</accession>
<organism evidence="1 2">
    <name type="scientific">Oryzicola mucosus</name>
    <dbReference type="NCBI Taxonomy" id="2767425"/>
    <lineage>
        <taxon>Bacteria</taxon>
        <taxon>Pseudomonadati</taxon>
        <taxon>Pseudomonadota</taxon>
        <taxon>Alphaproteobacteria</taxon>
        <taxon>Hyphomicrobiales</taxon>
        <taxon>Phyllobacteriaceae</taxon>
        <taxon>Oryzicola</taxon>
    </lineage>
</organism>